<feature type="transmembrane region" description="Helical" evidence="8">
    <location>
        <begin position="149"/>
        <end position="170"/>
    </location>
</feature>
<proteinExistence type="inferred from homology"/>
<dbReference type="GO" id="GO:0006935">
    <property type="term" value="P:chemotaxis"/>
    <property type="evidence" value="ECO:0007669"/>
    <property type="project" value="InterPro"/>
</dbReference>
<dbReference type="AlphaFoldDB" id="A0A316FN78"/>
<reference evidence="11 12" key="1">
    <citation type="submission" date="2018-05" db="EMBL/GenBank/DDBJ databases">
        <title>Genomic Encyclopedia of Type Strains, Phase IV (KMG-IV): sequencing the most valuable type-strain genomes for metagenomic binning, comparative biology and taxonomic classification.</title>
        <authorList>
            <person name="Goeker M."/>
        </authorList>
    </citation>
    <scope>NUCLEOTIDE SEQUENCE [LARGE SCALE GENOMIC DNA]</scope>
    <source>
        <strain evidence="11 12">DSM 25350</strain>
    </source>
</reference>
<evidence type="ECO:0000256" key="2">
    <source>
        <dbReference type="ARBA" id="ARBA00022475"/>
    </source>
</evidence>
<protein>
    <submittedName>
        <fullName evidence="11">Chemotaxis protein MotA</fullName>
    </submittedName>
</protein>
<dbReference type="RefSeq" id="WP_109763931.1">
    <property type="nucleotide sequence ID" value="NZ_QGGU01000008.1"/>
</dbReference>
<evidence type="ECO:0000256" key="7">
    <source>
        <dbReference type="RuleBase" id="RU004057"/>
    </source>
</evidence>
<name>A0A316FN78_9GAMM</name>
<keyword evidence="3 8" id="KW-0812">Transmembrane</keyword>
<keyword evidence="2" id="KW-1003">Cell membrane</keyword>
<feature type="transmembrane region" description="Helical" evidence="8">
    <location>
        <begin position="182"/>
        <end position="204"/>
    </location>
</feature>
<keyword evidence="7" id="KW-0813">Transport</keyword>
<feature type="domain" description="Motility protein A N-terminal" evidence="10">
    <location>
        <begin position="6"/>
        <end position="70"/>
    </location>
</feature>
<dbReference type="InterPro" id="IPR047055">
    <property type="entry name" value="MotA-like"/>
</dbReference>
<keyword evidence="5 8" id="KW-1133">Transmembrane helix</keyword>
<sequence>MDSLTFVGLLFAFLAIFGGQILEGGSIESLLNFPAFVIVIGGTFGAALIQTNLKVLIRAFKMIRWCFISPIVDPERGIKKLVNWSLRARKAGLLGLEDYIDQEKNHFEQKGLTLLVDGGEPEKIRDTLLVDLEVGERESIKSVKFFEALGGYAPTMGIVGAVLGLIQVMGNLSDPSQLGSGIATAFVATIYGVGSANLLFLPIANKLTSIVLSQSLYREMIIEGIALIAEGENPKVIESRLFSFVPR</sequence>
<evidence type="ECO:0000259" key="10">
    <source>
        <dbReference type="Pfam" id="PF20560"/>
    </source>
</evidence>
<dbReference type="PANTHER" id="PTHR30433:SF3">
    <property type="entry name" value="MOTILITY PROTEIN A"/>
    <property type="match status" value="1"/>
</dbReference>
<feature type="transmembrane region" description="Helical" evidence="8">
    <location>
        <begin position="34"/>
        <end position="57"/>
    </location>
</feature>
<dbReference type="OrthoDB" id="9806929at2"/>
<feature type="domain" description="MotA/TolQ/ExbB proton channel" evidence="9">
    <location>
        <begin position="101"/>
        <end position="219"/>
    </location>
</feature>
<keyword evidence="7" id="KW-0653">Protein transport</keyword>
<evidence type="ECO:0000256" key="5">
    <source>
        <dbReference type="ARBA" id="ARBA00022989"/>
    </source>
</evidence>
<evidence type="ECO:0000313" key="12">
    <source>
        <dbReference type="Proteomes" id="UP000245790"/>
    </source>
</evidence>
<dbReference type="EMBL" id="QGGU01000008">
    <property type="protein sequence ID" value="PWK49126.1"/>
    <property type="molecule type" value="Genomic_DNA"/>
</dbReference>
<dbReference type="PANTHER" id="PTHR30433">
    <property type="entry name" value="CHEMOTAXIS PROTEIN MOTA"/>
    <property type="match status" value="1"/>
</dbReference>
<evidence type="ECO:0000256" key="8">
    <source>
        <dbReference type="SAM" id="Phobius"/>
    </source>
</evidence>
<evidence type="ECO:0000256" key="4">
    <source>
        <dbReference type="ARBA" id="ARBA00022779"/>
    </source>
</evidence>
<dbReference type="GO" id="GO:0005886">
    <property type="term" value="C:plasma membrane"/>
    <property type="evidence" value="ECO:0007669"/>
    <property type="project" value="UniProtKB-SubCell"/>
</dbReference>
<keyword evidence="6 8" id="KW-0472">Membrane</keyword>
<dbReference type="InterPro" id="IPR002898">
    <property type="entry name" value="MotA_ExbB_proton_chnl"/>
</dbReference>
<accession>A0A316FN78</accession>
<evidence type="ECO:0000256" key="3">
    <source>
        <dbReference type="ARBA" id="ARBA00022692"/>
    </source>
</evidence>
<dbReference type="GO" id="GO:0015031">
    <property type="term" value="P:protein transport"/>
    <property type="evidence" value="ECO:0007669"/>
    <property type="project" value="UniProtKB-KW"/>
</dbReference>
<organism evidence="11 12">
    <name type="scientific">Pleionea mediterranea</name>
    <dbReference type="NCBI Taxonomy" id="523701"/>
    <lineage>
        <taxon>Bacteria</taxon>
        <taxon>Pseudomonadati</taxon>
        <taxon>Pseudomonadota</taxon>
        <taxon>Gammaproteobacteria</taxon>
        <taxon>Oceanospirillales</taxon>
        <taxon>Pleioneaceae</taxon>
        <taxon>Pleionea</taxon>
    </lineage>
</organism>
<keyword evidence="4" id="KW-0283">Flagellar rotation</keyword>
<comment type="similarity">
    <text evidence="7">Belongs to the exbB/tolQ family.</text>
</comment>
<comment type="caution">
    <text evidence="11">The sequence shown here is derived from an EMBL/GenBank/DDBJ whole genome shotgun (WGS) entry which is preliminary data.</text>
</comment>
<evidence type="ECO:0000259" key="9">
    <source>
        <dbReference type="Pfam" id="PF01618"/>
    </source>
</evidence>
<evidence type="ECO:0000313" key="11">
    <source>
        <dbReference type="EMBL" id="PWK49126.1"/>
    </source>
</evidence>
<dbReference type="GO" id="GO:0071978">
    <property type="term" value="P:bacterial-type flagellum-dependent swarming motility"/>
    <property type="evidence" value="ECO:0007669"/>
    <property type="project" value="InterPro"/>
</dbReference>
<dbReference type="NCBIfam" id="NF006583">
    <property type="entry name" value="PRK09109.1"/>
    <property type="match status" value="1"/>
</dbReference>
<evidence type="ECO:0000256" key="1">
    <source>
        <dbReference type="ARBA" id="ARBA00004651"/>
    </source>
</evidence>
<dbReference type="InterPro" id="IPR046786">
    <property type="entry name" value="MotA_N"/>
</dbReference>
<evidence type="ECO:0000256" key="6">
    <source>
        <dbReference type="ARBA" id="ARBA00023136"/>
    </source>
</evidence>
<dbReference type="Pfam" id="PF01618">
    <property type="entry name" value="MotA_ExbB"/>
    <property type="match status" value="1"/>
</dbReference>
<dbReference type="Pfam" id="PF20560">
    <property type="entry name" value="MotA_N"/>
    <property type="match status" value="1"/>
</dbReference>
<comment type="subcellular location">
    <subcellularLocation>
        <location evidence="1">Cell membrane</location>
        <topology evidence="1">Multi-pass membrane protein</topology>
    </subcellularLocation>
    <subcellularLocation>
        <location evidence="7">Membrane</location>
        <topology evidence="7">Multi-pass membrane protein</topology>
    </subcellularLocation>
</comment>
<gene>
    <name evidence="11" type="ORF">C8D97_10835</name>
</gene>
<keyword evidence="12" id="KW-1185">Reference proteome</keyword>
<dbReference type="Proteomes" id="UP000245790">
    <property type="component" value="Unassembled WGS sequence"/>
</dbReference>